<dbReference type="RefSeq" id="WP_345726509.1">
    <property type="nucleotide sequence ID" value="NZ_BAAAYN010000004.1"/>
</dbReference>
<evidence type="ECO:0000313" key="1">
    <source>
        <dbReference type="EMBL" id="GAA3383054.1"/>
    </source>
</evidence>
<organism evidence="1 2">
    <name type="scientific">Cryptosporangium minutisporangium</name>
    <dbReference type="NCBI Taxonomy" id="113569"/>
    <lineage>
        <taxon>Bacteria</taxon>
        <taxon>Bacillati</taxon>
        <taxon>Actinomycetota</taxon>
        <taxon>Actinomycetes</taxon>
        <taxon>Cryptosporangiales</taxon>
        <taxon>Cryptosporangiaceae</taxon>
        <taxon>Cryptosporangium</taxon>
    </lineage>
</organism>
<dbReference type="Proteomes" id="UP001501676">
    <property type="component" value="Unassembled WGS sequence"/>
</dbReference>
<evidence type="ECO:0008006" key="3">
    <source>
        <dbReference type="Google" id="ProtNLM"/>
    </source>
</evidence>
<gene>
    <name evidence="1" type="ORF">GCM10020369_07440</name>
</gene>
<keyword evidence="2" id="KW-1185">Reference proteome</keyword>
<evidence type="ECO:0000313" key="2">
    <source>
        <dbReference type="Proteomes" id="UP001501676"/>
    </source>
</evidence>
<accession>A0ABP6SRK4</accession>
<dbReference type="EMBL" id="BAAAYN010000004">
    <property type="protein sequence ID" value="GAA3383054.1"/>
    <property type="molecule type" value="Genomic_DNA"/>
</dbReference>
<proteinExistence type="predicted"/>
<comment type="caution">
    <text evidence="1">The sequence shown here is derived from an EMBL/GenBank/DDBJ whole genome shotgun (WGS) entry which is preliminary data.</text>
</comment>
<protein>
    <recommendedName>
        <fullName evidence="3">Baseplate protein J-like domain-containing protein</fullName>
    </recommendedName>
</protein>
<sequence length="1227" mass="132597">MPERHLLPIPLPRGRTGNTGHLTVYFSPRLREKGPLSGYPDWRQWATTVNALTLRVVVDGVLTTPTRVTPGAEPALWNAVFAPNTPVKAHRPTDWTATPLETMPVSDFSEAVLALYARIAADHPDAPPTGDNLLALPEALFLADPDGPLTEAVDHVRPMTGDRLEEARDPEWDFHELISLLGHHPELLRYLGIAVDLQVALPANPTTVVVRTNYENMFGADAHEVSVAMATTPAFLAKPNPDPEFTEQIDGFLRLRTQKAFLSIMDIHSTAARLQGLDGRLPDHPGTLPALTTRALTLVRPDLLAAFKNRNERQGELEKQVKAELGGGAPVQVFAEDVSVGLRIDVLADDVWRSLFQRRTDTDGYHFPRDPALDRVPKPDEAWVTTQLVTELIENIPDANEDRDDPIERPALRRLDDQLYRWDGWSGAVRPPGGAVDGATGKVAELDADEPRLTDPVQFSAGYGLVPATLPRLRFGERYAMRARCVDLAGNSPALAAPTPPGADTVGETFGRLEPIAAPFVVRRAERPVPGVGDEAVTLVLRSDYDLDDSTVAPAERLLFPGRVGQDLCELHGEPKGGADPASYQVIADRDARAPHDGWTRDPVTGEPIAAGDAAQQIAYLSDPLVSRLRAFHHGQRKEFHSTVEGTWPAVTSSRVEAVAGTTGTDVNPDDDTDLRFSVAKADIWTVDLSYAPRAGEVEKLGLWHQLTPADQTALRSTIEDGGHWMFSARRPVQLVHAVRRPLLAPRVLDWTGVRTDDSTAVTITADVEVERRSTERFTLAARWTDLVDDLTQPGPAPRPGGAALGRFLTPRAVGTEFDVVAHRAELGDTKRHLALIELEAFSSFSAYFTEERSVTVATNSVLVDRRGFAGGTVKVRAADGRKARLGPDYTVDAARGTITRTPRGDLTVGELVTVRYVPLPVSRSSGEHPAFEVLFLNTATPPPPVVADVVPAFARSRRPVVDGEDVTHDGTVVRLYLERPWNVTGDGESLAVLVERTPGAAPAATCVGRDPIVGPDDATTALSAASFPRATRTVDAGDGVHDLALHAVAYDEGSRRWYADIAVATGLYRPFLRLEVARYQADSVPGKSLSSPVTVEPVRLGVGRSVSVRAVGDSYDVVVTGVEHGGVPSEGRNPSLVANELVVVHQQADPAIADEDLRWLTDVQSVVLTRSADQTGSTWSGRVAVAPSATPQRFVIEELEPALVGAADAVVTGRVVYTEVVALPAG</sequence>
<reference evidence="2" key="1">
    <citation type="journal article" date="2019" name="Int. J. Syst. Evol. Microbiol.">
        <title>The Global Catalogue of Microorganisms (GCM) 10K type strain sequencing project: providing services to taxonomists for standard genome sequencing and annotation.</title>
        <authorList>
            <consortium name="The Broad Institute Genomics Platform"/>
            <consortium name="The Broad Institute Genome Sequencing Center for Infectious Disease"/>
            <person name="Wu L."/>
            <person name="Ma J."/>
        </authorList>
    </citation>
    <scope>NUCLEOTIDE SEQUENCE [LARGE SCALE GENOMIC DNA]</scope>
    <source>
        <strain evidence="2">JCM 9458</strain>
    </source>
</reference>
<name>A0ABP6SRK4_9ACTN</name>